<name>A0A1H6AEP1_9ACTN</name>
<keyword evidence="1" id="KW-0489">Methyltransferase</keyword>
<reference evidence="2" key="1">
    <citation type="submission" date="2016-10" db="EMBL/GenBank/DDBJ databases">
        <authorList>
            <person name="Varghese N."/>
            <person name="Submissions S."/>
        </authorList>
    </citation>
    <scope>NUCLEOTIDE SEQUENCE [LARGE SCALE GENOMIC DNA]</scope>
    <source>
        <strain evidence="2">DSM 43163</strain>
    </source>
</reference>
<proteinExistence type="predicted"/>
<protein>
    <submittedName>
        <fullName evidence="1">Methyltransferase domain-containing protein</fullName>
    </submittedName>
</protein>
<evidence type="ECO:0000313" key="1">
    <source>
        <dbReference type="EMBL" id="SEG46740.1"/>
    </source>
</evidence>
<dbReference type="EMBL" id="FNVO01000005">
    <property type="protein sequence ID" value="SEG46740.1"/>
    <property type="molecule type" value="Genomic_DNA"/>
</dbReference>
<accession>A0A1H6AEP1</accession>
<dbReference type="Pfam" id="PF13489">
    <property type="entry name" value="Methyltransf_23"/>
    <property type="match status" value="1"/>
</dbReference>
<sequence>MPTLQRQPTVSYDSQQFERRIREYAAERPGMRLRILEAGCGRRWTLDLEGVDYHLTGLDANEHSMRMRIDEVGDLDEAIVGDLRTAELELGSYDVVFNSFVLEHIAGARQVLDLMVGALRPGGLLLLRIPDRDSMYGFITRHTPHRLHVTYKRRIRGKKLAGTPGRGPFPTVYDKVVSYRGIVDYCASAGLVIESAYSSNHHIDFFGRLAPVVDRGLRTAAALSFGRLTADHSNLSFIIRKAA</sequence>
<dbReference type="PANTHER" id="PTHR43861:SF1">
    <property type="entry name" value="TRANS-ACONITATE 2-METHYLTRANSFERASE"/>
    <property type="match status" value="1"/>
</dbReference>
<dbReference type="GO" id="GO:0032259">
    <property type="term" value="P:methylation"/>
    <property type="evidence" value="ECO:0007669"/>
    <property type="project" value="UniProtKB-KW"/>
</dbReference>
<dbReference type="Proteomes" id="UP000236723">
    <property type="component" value="Unassembled WGS sequence"/>
</dbReference>
<dbReference type="AlphaFoldDB" id="A0A1H6AEP1"/>
<organism evidence="1 2">
    <name type="scientific">Thermomonospora echinospora</name>
    <dbReference type="NCBI Taxonomy" id="1992"/>
    <lineage>
        <taxon>Bacteria</taxon>
        <taxon>Bacillati</taxon>
        <taxon>Actinomycetota</taxon>
        <taxon>Actinomycetes</taxon>
        <taxon>Streptosporangiales</taxon>
        <taxon>Thermomonosporaceae</taxon>
        <taxon>Thermomonospora</taxon>
    </lineage>
</organism>
<dbReference type="PANTHER" id="PTHR43861">
    <property type="entry name" value="TRANS-ACONITATE 2-METHYLTRANSFERASE-RELATED"/>
    <property type="match status" value="1"/>
</dbReference>
<dbReference type="SUPFAM" id="SSF53335">
    <property type="entry name" value="S-adenosyl-L-methionine-dependent methyltransferases"/>
    <property type="match status" value="1"/>
</dbReference>
<dbReference type="InterPro" id="IPR029063">
    <property type="entry name" value="SAM-dependent_MTases_sf"/>
</dbReference>
<dbReference type="RefSeq" id="WP_103938337.1">
    <property type="nucleotide sequence ID" value="NZ_FNVO01000005.1"/>
</dbReference>
<keyword evidence="1" id="KW-0808">Transferase</keyword>
<keyword evidence="2" id="KW-1185">Reference proteome</keyword>
<dbReference type="GO" id="GO:0008168">
    <property type="term" value="F:methyltransferase activity"/>
    <property type="evidence" value="ECO:0007669"/>
    <property type="project" value="UniProtKB-KW"/>
</dbReference>
<gene>
    <name evidence="1" type="ORF">SAMN04489712_105380</name>
</gene>
<dbReference type="OrthoDB" id="4738926at2"/>
<dbReference type="Gene3D" id="3.40.50.150">
    <property type="entry name" value="Vaccinia Virus protein VP39"/>
    <property type="match status" value="1"/>
</dbReference>
<evidence type="ECO:0000313" key="2">
    <source>
        <dbReference type="Proteomes" id="UP000236723"/>
    </source>
</evidence>